<reference evidence="1 2" key="1">
    <citation type="journal article" date="2022" name="New Phytol.">
        <title>Ecological generalism drives hyperdiversity of secondary metabolite gene clusters in xylarialean endophytes.</title>
        <authorList>
            <person name="Franco M.E.E."/>
            <person name="Wisecaver J.H."/>
            <person name="Arnold A.E."/>
            <person name="Ju Y.M."/>
            <person name="Slot J.C."/>
            <person name="Ahrendt S."/>
            <person name="Moore L.P."/>
            <person name="Eastman K.E."/>
            <person name="Scott K."/>
            <person name="Konkel Z."/>
            <person name="Mondo S.J."/>
            <person name="Kuo A."/>
            <person name="Hayes R.D."/>
            <person name="Haridas S."/>
            <person name="Andreopoulos B."/>
            <person name="Riley R."/>
            <person name="LaButti K."/>
            <person name="Pangilinan J."/>
            <person name="Lipzen A."/>
            <person name="Amirebrahimi M."/>
            <person name="Yan J."/>
            <person name="Adam C."/>
            <person name="Keymanesh K."/>
            <person name="Ng V."/>
            <person name="Louie K."/>
            <person name="Northen T."/>
            <person name="Drula E."/>
            <person name="Henrissat B."/>
            <person name="Hsieh H.M."/>
            <person name="Youens-Clark K."/>
            <person name="Lutzoni F."/>
            <person name="Miadlikowska J."/>
            <person name="Eastwood D.C."/>
            <person name="Hamelin R.C."/>
            <person name="Grigoriev I.V."/>
            <person name="U'Ren J.M."/>
        </authorList>
    </citation>
    <scope>NUCLEOTIDE SEQUENCE [LARGE SCALE GENOMIC DNA]</scope>
    <source>
        <strain evidence="1 2">ER1909</strain>
    </source>
</reference>
<sequence>MSDIHLYTAATPNGIKISILLEELGLPYKVTAIDITKDIQKEPWFLEINPNGRIPAITDTFTDGKPIRVFESGSIMQYLTDRYDTEHKVSYPKGSREYYEVNNWLMWQMGGLGPMQGQLNHFNRYAPEKIEYGINRYKNETRRLYRTMETQLKSSTSGYLVGDRCTSADIACWGWVAAAKWSGTDISEFPVLDQWVKRMLERPGVEKGRHVPTKHSYEDLQKSSEETLEAAAAGPRQWIQASMKEEAK</sequence>
<comment type="caution">
    <text evidence="1">The sequence shown here is derived from an EMBL/GenBank/DDBJ whole genome shotgun (WGS) entry which is preliminary data.</text>
</comment>
<accession>A0ACC0D2Q1</accession>
<dbReference type="Proteomes" id="UP001497680">
    <property type="component" value="Unassembled WGS sequence"/>
</dbReference>
<name>A0ACC0D2Q1_9PEZI</name>
<proteinExistence type="predicted"/>
<organism evidence="1 2">
    <name type="scientific">Hypoxylon rubiginosum</name>
    <dbReference type="NCBI Taxonomy" id="110542"/>
    <lineage>
        <taxon>Eukaryota</taxon>
        <taxon>Fungi</taxon>
        <taxon>Dikarya</taxon>
        <taxon>Ascomycota</taxon>
        <taxon>Pezizomycotina</taxon>
        <taxon>Sordariomycetes</taxon>
        <taxon>Xylariomycetidae</taxon>
        <taxon>Xylariales</taxon>
        <taxon>Hypoxylaceae</taxon>
        <taxon>Hypoxylon</taxon>
    </lineage>
</organism>
<protein>
    <submittedName>
        <fullName evidence="1">Glutathione S-transferase</fullName>
    </submittedName>
</protein>
<evidence type="ECO:0000313" key="2">
    <source>
        <dbReference type="Proteomes" id="UP001497680"/>
    </source>
</evidence>
<keyword evidence="2" id="KW-1185">Reference proteome</keyword>
<gene>
    <name evidence="1" type="ORF">F4821DRAFT_237196</name>
</gene>
<dbReference type="EMBL" id="MU394311">
    <property type="protein sequence ID" value="KAI6086913.1"/>
    <property type="molecule type" value="Genomic_DNA"/>
</dbReference>
<evidence type="ECO:0000313" key="1">
    <source>
        <dbReference type="EMBL" id="KAI6086913.1"/>
    </source>
</evidence>